<reference evidence="3 4" key="1">
    <citation type="submission" date="2022-01" db="EMBL/GenBank/DDBJ databases">
        <title>Whole genome-based taxonomy of the Shewanellaceae.</title>
        <authorList>
            <person name="Martin-Rodriguez A.J."/>
        </authorList>
    </citation>
    <scope>NUCLEOTIDE SEQUENCE [LARGE SCALE GENOMIC DNA]</scope>
    <source>
        <strain evidence="3 4">DSM 17177</strain>
    </source>
</reference>
<dbReference type="EMBL" id="JAKIKS010000180">
    <property type="protein sequence ID" value="MCL1127606.1"/>
    <property type="molecule type" value="Genomic_DNA"/>
</dbReference>
<organism evidence="3 4">
    <name type="scientific">Shewanella surugensis</name>
    <dbReference type="NCBI Taxonomy" id="212020"/>
    <lineage>
        <taxon>Bacteria</taxon>
        <taxon>Pseudomonadati</taxon>
        <taxon>Pseudomonadota</taxon>
        <taxon>Gammaproteobacteria</taxon>
        <taxon>Alteromonadales</taxon>
        <taxon>Shewanellaceae</taxon>
        <taxon>Shewanella</taxon>
    </lineage>
</organism>
<dbReference type="SUPFAM" id="SSF54292">
    <property type="entry name" value="2Fe-2S ferredoxin-like"/>
    <property type="match status" value="1"/>
</dbReference>
<dbReference type="InterPro" id="IPR001041">
    <property type="entry name" value="2Fe-2S_ferredoxin-type"/>
</dbReference>
<sequence>MNDLNKKITFHVNDIKVEVSADEADTALVDYLNDDLSLTGTKFCCGIGECKACSVMTSTSKHGVKNKTLACLTPVSFMNEMHVYTVESLSENGKPNDLQAAFLKHFSFQCGYCTSGFLMSTTVLIERLKQNPVSQSNLDKMIDQYVGDNICRCTGYVRYLDAIREIAKPYTLEHIS</sequence>
<dbReference type="Gene3D" id="3.10.20.30">
    <property type="match status" value="1"/>
</dbReference>
<protein>
    <submittedName>
        <fullName evidence="3">2Fe-2S iron-sulfur cluster-binding protein</fullName>
    </submittedName>
</protein>
<evidence type="ECO:0000256" key="1">
    <source>
        <dbReference type="ARBA" id="ARBA00023075"/>
    </source>
</evidence>
<keyword evidence="1" id="KW-0830">Ubiquinone</keyword>
<dbReference type="Proteomes" id="UP001203423">
    <property type="component" value="Unassembled WGS sequence"/>
</dbReference>
<dbReference type="Pfam" id="PF01799">
    <property type="entry name" value="Fer2_2"/>
    <property type="match status" value="1"/>
</dbReference>
<dbReference type="InterPro" id="IPR052914">
    <property type="entry name" value="Aldehyde_Oxdr_Iron-Sulfur"/>
</dbReference>
<evidence type="ECO:0000313" key="3">
    <source>
        <dbReference type="EMBL" id="MCL1127606.1"/>
    </source>
</evidence>
<dbReference type="InterPro" id="IPR036010">
    <property type="entry name" value="2Fe-2S_ferredoxin-like_sf"/>
</dbReference>
<dbReference type="RefSeq" id="WP_248943046.1">
    <property type="nucleotide sequence ID" value="NZ_JAKIKS010000180.1"/>
</dbReference>
<dbReference type="PROSITE" id="PS51085">
    <property type="entry name" value="2FE2S_FER_2"/>
    <property type="match status" value="1"/>
</dbReference>
<proteinExistence type="predicted"/>
<dbReference type="PANTHER" id="PTHR45331:SF2">
    <property type="entry name" value="OXIDOREDUCTASE WITH IRON-SULFUR SUBUNIT"/>
    <property type="match status" value="1"/>
</dbReference>
<name>A0ABT0LIS3_9GAMM</name>
<dbReference type="SUPFAM" id="SSF47741">
    <property type="entry name" value="CO dehydrogenase ISP C-domain like"/>
    <property type="match status" value="1"/>
</dbReference>
<comment type="caution">
    <text evidence="3">The sequence shown here is derived from an EMBL/GenBank/DDBJ whole genome shotgun (WGS) entry which is preliminary data.</text>
</comment>
<dbReference type="InterPro" id="IPR002888">
    <property type="entry name" value="2Fe-2S-bd"/>
</dbReference>
<accession>A0ABT0LIS3</accession>
<feature type="domain" description="2Fe-2S ferredoxin-type" evidence="2">
    <location>
        <begin position="6"/>
        <end position="89"/>
    </location>
</feature>
<gene>
    <name evidence="3" type="ORF">L2764_24805</name>
</gene>
<dbReference type="InterPro" id="IPR012675">
    <property type="entry name" value="Beta-grasp_dom_sf"/>
</dbReference>
<dbReference type="PANTHER" id="PTHR45331">
    <property type="entry name" value="OXIDOREDUCTASE, IRON-SULPHUR BINDING SUBUNIT-RELATED-RELATED"/>
    <property type="match status" value="1"/>
</dbReference>
<keyword evidence="4" id="KW-1185">Reference proteome</keyword>
<dbReference type="Gene3D" id="1.10.150.120">
    <property type="entry name" value="[2Fe-2S]-binding domain"/>
    <property type="match status" value="1"/>
</dbReference>
<dbReference type="Pfam" id="PF00111">
    <property type="entry name" value="Fer2"/>
    <property type="match status" value="1"/>
</dbReference>
<dbReference type="InterPro" id="IPR036884">
    <property type="entry name" value="2Fe-2S-bd_dom_sf"/>
</dbReference>
<evidence type="ECO:0000313" key="4">
    <source>
        <dbReference type="Proteomes" id="UP001203423"/>
    </source>
</evidence>
<evidence type="ECO:0000259" key="2">
    <source>
        <dbReference type="PROSITE" id="PS51085"/>
    </source>
</evidence>